<evidence type="ECO:0000313" key="3">
    <source>
        <dbReference type="Proteomes" id="UP000317429"/>
    </source>
</evidence>
<dbReference type="PROSITE" id="PS00409">
    <property type="entry name" value="PROKAR_NTER_METHYL"/>
    <property type="match status" value="1"/>
</dbReference>
<dbReference type="EMBL" id="CP036291">
    <property type="protein sequence ID" value="QDU90175.1"/>
    <property type="molecule type" value="Genomic_DNA"/>
</dbReference>
<accession>A0A518DFB8</accession>
<feature type="transmembrane region" description="Helical" evidence="1">
    <location>
        <begin position="38"/>
        <end position="63"/>
    </location>
</feature>
<dbReference type="KEGG" id="pnd:Pla175_35770"/>
<gene>
    <name evidence="2" type="ORF">Pla175_35770</name>
</gene>
<evidence type="ECO:0000256" key="1">
    <source>
        <dbReference type="SAM" id="Phobius"/>
    </source>
</evidence>
<sequence length="477" mass="50837">MQTRLKKGVRNLFGGKALEAACKSRPKRFLTPFASSRAGISLVEVLISMGILALGLLGVAAIFPVGGHYVQAGDTYDSADAVAQAALADAAARGWLNPSNWVACERGDSTLSRPTSGATPLPAGQIATKWRTRFALPFDYGLQIDLARGLTPAQLNHLNGSAYVIDPLAVANAALFSGTNMSSNIQASNIPITARGAGFSSAAWAPWTTSVLTWPVHRMSIATLDNDNTAPFFEYYPLGKRQAESICISSDDLALEVPDDPARPIQQRLSVFGGVAVQRQSKGEFSWMLSVAPSSNVERNALALDPTAFDYEVSAVVFRGRQLGDVSLLRASERVVSARVISRGVGGGELLLERTPTSVSGEPAEDPFLQLRKGQYVMLVGPRPGSTPAAPAVFLAWYRVTAVEVPSNTPIGGLTPNPLTQRIVSLRGPDWPWFPGAVLDLTNTNQLSNDLRVGIFPGVVGVHTRTMRLTSGTAWGD</sequence>
<evidence type="ECO:0000313" key="2">
    <source>
        <dbReference type="EMBL" id="QDU90175.1"/>
    </source>
</evidence>
<name>A0A518DFB8_9BACT</name>
<keyword evidence="1" id="KW-0812">Transmembrane</keyword>
<dbReference type="AlphaFoldDB" id="A0A518DFB8"/>
<keyword evidence="1" id="KW-0472">Membrane</keyword>
<proteinExistence type="predicted"/>
<reference evidence="2 3" key="1">
    <citation type="submission" date="2019-02" db="EMBL/GenBank/DDBJ databases">
        <title>Deep-cultivation of Planctomycetes and their phenomic and genomic characterization uncovers novel biology.</title>
        <authorList>
            <person name="Wiegand S."/>
            <person name="Jogler M."/>
            <person name="Boedeker C."/>
            <person name="Pinto D."/>
            <person name="Vollmers J."/>
            <person name="Rivas-Marin E."/>
            <person name="Kohn T."/>
            <person name="Peeters S.H."/>
            <person name="Heuer A."/>
            <person name="Rast P."/>
            <person name="Oberbeckmann S."/>
            <person name="Bunk B."/>
            <person name="Jeske O."/>
            <person name="Meyerdierks A."/>
            <person name="Storesund J.E."/>
            <person name="Kallscheuer N."/>
            <person name="Luecker S."/>
            <person name="Lage O.M."/>
            <person name="Pohl T."/>
            <person name="Merkel B.J."/>
            <person name="Hornburger P."/>
            <person name="Mueller R.-W."/>
            <person name="Bruemmer F."/>
            <person name="Labrenz M."/>
            <person name="Spormann A.M."/>
            <person name="Op den Camp H."/>
            <person name="Overmann J."/>
            <person name="Amann R."/>
            <person name="Jetten M.S.M."/>
            <person name="Mascher T."/>
            <person name="Medema M.H."/>
            <person name="Devos D.P."/>
            <person name="Kaster A.-K."/>
            <person name="Ovreas L."/>
            <person name="Rohde M."/>
            <person name="Galperin M.Y."/>
            <person name="Jogler C."/>
        </authorList>
    </citation>
    <scope>NUCLEOTIDE SEQUENCE [LARGE SCALE GENOMIC DNA]</scope>
    <source>
        <strain evidence="2 3">Pla175</strain>
    </source>
</reference>
<organism evidence="2 3">
    <name type="scientific">Pirellulimonas nuda</name>
    <dbReference type="NCBI Taxonomy" id="2528009"/>
    <lineage>
        <taxon>Bacteria</taxon>
        <taxon>Pseudomonadati</taxon>
        <taxon>Planctomycetota</taxon>
        <taxon>Planctomycetia</taxon>
        <taxon>Pirellulales</taxon>
        <taxon>Lacipirellulaceae</taxon>
        <taxon>Pirellulimonas</taxon>
    </lineage>
</organism>
<dbReference type="Proteomes" id="UP000317429">
    <property type="component" value="Chromosome"/>
</dbReference>
<keyword evidence="1" id="KW-1133">Transmembrane helix</keyword>
<keyword evidence="3" id="KW-1185">Reference proteome</keyword>
<dbReference type="InterPro" id="IPR012902">
    <property type="entry name" value="N_methyl_site"/>
</dbReference>
<protein>
    <submittedName>
        <fullName evidence="2">Uncharacterized protein</fullName>
    </submittedName>
</protein>